<dbReference type="InterPro" id="IPR042178">
    <property type="entry name" value="Serpin_sf_1"/>
</dbReference>
<dbReference type="InterPro" id="IPR036186">
    <property type="entry name" value="Serpin_sf"/>
</dbReference>
<sequence>MDIHGALKVAEVVASGGQSSEGTKDGSKRGRDDARTELGNSWVVTPFTENTALEASLQKASLISEVSCTSDPLTLRLKPQGSCLSTEEDVPSGEGQLILDITDAFCNDDSKAVSCVKGAASVQVVDVSVPRLYITGTFDLKKTLSYMGVTKIFEEHGDLTKISPSRSLKVSKY</sequence>
<keyword evidence="4" id="KW-1185">Reference proteome</keyword>
<feature type="compositionally biased region" description="Basic and acidic residues" evidence="1">
    <location>
        <begin position="22"/>
        <end position="34"/>
    </location>
</feature>
<dbReference type="InterPro" id="IPR023796">
    <property type="entry name" value="Serpin_dom"/>
</dbReference>
<dbReference type="SUPFAM" id="SSF56574">
    <property type="entry name" value="Serpins"/>
    <property type="match status" value="1"/>
</dbReference>
<gene>
    <name evidence="3" type="ORF">P7K49_018539</name>
</gene>
<dbReference type="Proteomes" id="UP001266305">
    <property type="component" value="Unassembled WGS sequence"/>
</dbReference>
<evidence type="ECO:0000313" key="4">
    <source>
        <dbReference type="Proteomes" id="UP001266305"/>
    </source>
</evidence>
<evidence type="ECO:0000259" key="2">
    <source>
        <dbReference type="Pfam" id="PF00079"/>
    </source>
</evidence>
<feature type="region of interest" description="Disordered" evidence="1">
    <location>
        <begin position="14"/>
        <end position="34"/>
    </location>
</feature>
<protein>
    <recommendedName>
        <fullName evidence="2">Serpin domain-containing protein</fullName>
    </recommendedName>
</protein>
<name>A0ABQ9V5N5_SAGOE</name>
<proteinExistence type="predicted"/>
<evidence type="ECO:0000256" key="1">
    <source>
        <dbReference type="SAM" id="MobiDB-lite"/>
    </source>
</evidence>
<dbReference type="Pfam" id="PF00079">
    <property type="entry name" value="Serpin"/>
    <property type="match status" value="1"/>
</dbReference>
<organism evidence="3 4">
    <name type="scientific">Saguinus oedipus</name>
    <name type="common">Cotton-top tamarin</name>
    <name type="synonym">Oedipomidas oedipus</name>
    <dbReference type="NCBI Taxonomy" id="9490"/>
    <lineage>
        <taxon>Eukaryota</taxon>
        <taxon>Metazoa</taxon>
        <taxon>Chordata</taxon>
        <taxon>Craniata</taxon>
        <taxon>Vertebrata</taxon>
        <taxon>Euteleostomi</taxon>
        <taxon>Mammalia</taxon>
        <taxon>Eutheria</taxon>
        <taxon>Euarchontoglires</taxon>
        <taxon>Primates</taxon>
        <taxon>Haplorrhini</taxon>
        <taxon>Platyrrhini</taxon>
        <taxon>Cebidae</taxon>
        <taxon>Callitrichinae</taxon>
        <taxon>Saguinus</taxon>
    </lineage>
</organism>
<dbReference type="EMBL" id="JASSZA010000008">
    <property type="protein sequence ID" value="KAK2104683.1"/>
    <property type="molecule type" value="Genomic_DNA"/>
</dbReference>
<reference evidence="3 4" key="1">
    <citation type="submission" date="2023-05" db="EMBL/GenBank/DDBJ databases">
        <title>B98-5 Cell Line De Novo Hybrid Assembly: An Optical Mapping Approach.</title>
        <authorList>
            <person name="Kananen K."/>
            <person name="Auerbach J.A."/>
            <person name="Kautto E."/>
            <person name="Blachly J.S."/>
        </authorList>
    </citation>
    <scope>NUCLEOTIDE SEQUENCE [LARGE SCALE GENOMIC DNA]</scope>
    <source>
        <strain evidence="3">B95-8</strain>
        <tissue evidence="3">Cell line</tissue>
    </source>
</reference>
<accession>A0ABQ9V5N5</accession>
<feature type="domain" description="Serpin" evidence="2">
    <location>
        <begin position="121"/>
        <end position="172"/>
    </location>
</feature>
<comment type="caution">
    <text evidence="3">The sequence shown here is derived from an EMBL/GenBank/DDBJ whole genome shotgun (WGS) entry which is preliminary data.</text>
</comment>
<evidence type="ECO:0000313" key="3">
    <source>
        <dbReference type="EMBL" id="KAK2104683.1"/>
    </source>
</evidence>
<dbReference type="Gene3D" id="3.30.497.10">
    <property type="entry name" value="Antithrombin, subunit I, domain 2"/>
    <property type="match status" value="1"/>
</dbReference>